<comment type="caution">
    <text evidence="1">The sequence shown here is derived from an EMBL/GenBank/DDBJ whole genome shotgun (WGS) entry which is preliminary data.</text>
</comment>
<sequence>MRITGFDVFDENGDALDADTHGNNVAFSCFVCGHPVLAVCLDNQRGSDEDHPANCKGKDCKGKDCKGKDCNAAYVLDVRERMEKIYIFNVNSGT</sequence>
<accession>A0A8H9N590</accession>
<dbReference type="Proteomes" id="UP000863257">
    <property type="component" value="Unassembled WGS sequence"/>
</dbReference>
<proteinExistence type="predicted"/>
<dbReference type="EMBL" id="DACRBY010000091">
    <property type="protein sequence ID" value="HAS8543034.1"/>
    <property type="molecule type" value="Genomic_DNA"/>
</dbReference>
<evidence type="ECO:0000313" key="1">
    <source>
        <dbReference type="EMBL" id="HAS8543034.1"/>
    </source>
</evidence>
<gene>
    <name evidence="1" type="ORF">I7730_25145</name>
</gene>
<protein>
    <submittedName>
        <fullName evidence="1">Uncharacterized protein</fullName>
    </submittedName>
</protein>
<dbReference type="RefSeq" id="WP_154186064.1">
    <property type="nucleotide sequence ID" value="NZ_CP035784.1"/>
</dbReference>
<reference evidence="1" key="1">
    <citation type="journal article" date="2018" name="Genome Biol.">
        <title>SKESA: strategic k-mer extension for scrupulous assemblies.</title>
        <authorList>
            <person name="Souvorov A."/>
            <person name="Agarwala R."/>
            <person name="Lipman D.J."/>
        </authorList>
    </citation>
    <scope>NUCLEOTIDE SEQUENCE</scope>
    <source>
        <strain evidence="1">BCW_3452</strain>
    </source>
</reference>
<name>A0A8H9N590_VIBVL</name>
<dbReference type="AlphaFoldDB" id="A0A8H9N590"/>
<reference evidence="1" key="2">
    <citation type="submission" date="2019-01" db="EMBL/GenBank/DDBJ databases">
        <authorList>
            <consortium name="NCBI Pathogen Detection Project"/>
        </authorList>
    </citation>
    <scope>NUCLEOTIDE SEQUENCE</scope>
    <source>
        <strain evidence="1">BCW_3452</strain>
    </source>
</reference>
<organism evidence="1">
    <name type="scientific">Vibrio vulnificus</name>
    <dbReference type="NCBI Taxonomy" id="672"/>
    <lineage>
        <taxon>Bacteria</taxon>
        <taxon>Pseudomonadati</taxon>
        <taxon>Pseudomonadota</taxon>
        <taxon>Gammaproteobacteria</taxon>
        <taxon>Vibrionales</taxon>
        <taxon>Vibrionaceae</taxon>
        <taxon>Vibrio</taxon>
    </lineage>
</organism>